<dbReference type="KEGG" id="mis:MICPUN_78705"/>
<keyword evidence="7 9" id="KW-0472">Membrane</keyword>
<evidence type="ECO:0000256" key="2">
    <source>
        <dbReference type="ARBA" id="ARBA00007049"/>
    </source>
</evidence>
<comment type="catalytic activity">
    <reaction evidence="8">
        <text>Fe(2+)(in) = Fe(2+)(out)</text>
        <dbReference type="Rhea" id="RHEA:28486"/>
        <dbReference type="ChEBI" id="CHEBI:29033"/>
    </reaction>
    <physiologicalReaction direction="left-to-right" evidence="8">
        <dbReference type="Rhea" id="RHEA:28487"/>
    </physiologicalReaction>
</comment>
<protein>
    <submittedName>
        <fullName evidence="10">Vacuolar iron family transporter</fullName>
    </submittedName>
</protein>
<evidence type="ECO:0000313" key="11">
    <source>
        <dbReference type="Proteomes" id="UP000002009"/>
    </source>
</evidence>
<dbReference type="eggNOG" id="KOG4473">
    <property type="taxonomic scope" value="Eukaryota"/>
</dbReference>
<evidence type="ECO:0000256" key="9">
    <source>
        <dbReference type="SAM" id="Phobius"/>
    </source>
</evidence>
<comment type="subcellular location">
    <subcellularLocation>
        <location evidence="1">Vacuole membrane</location>
        <topology evidence="1">Multi-pass membrane protein</topology>
    </subcellularLocation>
</comment>
<dbReference type="Proteomes" id="UP000002009">
    <property type="component" value="Chromosome 2"/>
</dbReference>
<evidence type="ECO:0000256" key="1">
    <source>
        <dbReference type="ARBA" id="ARBA00004128"/>
    </source>
</evidence>
<dbReference type="InterPro" id="IPR008217">
    <property type="entry name" value="Ccc1_fam"/>
</dbReference>
<dbReference type="STRING" id="296587.C1E094"/>
<dbReference type="EMBL" id="CP001323">
    <property type="protein sequence ID" value="ACO60776.1"/>
    <property type="molecule type" value="Genomic_DNA"/>
</dbReference>
<evidence type="ECO:0000256" key="3">
    <source>
        <dbReference type="ARBA" id="ARBA00022496"/>
    </source>
</evidence>
<dbReference type="GeneID" id="8240713"/>
<keyword evidence="3" id="KW-0410">Iron transport</keyword>
<organism evidence="10 11">
    <name type="scientific">Micromonas commoda (strain RCC299 / NOUM17 / CCMP2709)</name>
    <name type="common">Picoplanktonic green alga</name>
    <dbReference type="NCBI Taxonomy" id="296587"/>
    <lineage>
        <taxon>Eukaryota</taxon>
        <taxon>Viridiplantae</taxon>
        <taxon>Chlorophyta</taxon>
        <taxon>Mamiellophyceae</taxon>
        <taxon>Mamiellales</taxon>
        <taxon>Mamiellaceae</taxon>
        <taxon>Micromonas</taxon>
    </lineage>
</organism>
<dbReference type="RefSeq" id="XP_002499518.1">
    <property type="nucleotide sequence ID" value="XM_002499472.1"/>
</dbReference>
<name>C1E094_MICCC</name>
<comment type="similarity">
    <text evidence="2">Belongs to the CCC1 family.</text>
</comment>
<dbReference type="PANTHER" id="PTHR31851">
    <property type="entry name" value="FE(2+)/MN(2+) TRANSPORTER PCL1"/>
    <property type="match status" value="1"/>
</dbReference>
<keyword evidence="4" id="KW-0926">Vacuole</keyword>
<keyword evidence="5 9" id="KW-0812">Transmembrane</keyword>
<feature type="transmembrane region" description="Helical" evidence="9">
    <location>
        <begin position="188"/>
        <end position="207"/>
    </location>
</feature>
<reference evidence="10 11" key="1">
    <citation type="journal article" date="2009" name="Science">
        <title>Green evolution and dynamic adaptations revealed by genomes of the marine picoeukaryotes Micromonas.</title>
        <authorList>
            <person name="Worden A.Z."/>
            <person name="Lee J.H."/>
            <person name="Mock T."/>
            <person name="Rouze P."/>
            <person name="Simmons M.P."/>
            <person name="Aerts A.L."/>
            <person name="Allen A.E."/>
            <person name="Cuvelier M.L."/>
            <person name="Derelle E."/>
            <person name="Everett M.V."/>
            <person name="Foulon E."/>
            <person name="Grimwood J."/>
            <person name="Gundlach H."/>
            <person name="Henrissat B."/>
            <person name="Napoli C."/>
            <person name="McDonald S.M."/>
            <person name="Parker M.S."/>
            <person name="Rombauts S."/>
            <person name="Salamov A."/>
            <person name="Von Dassow P."/>
            <person name="Badger J.H."/>
            <person name="Coutinho P.M."/>
            <person name="Demir E."/>
            <person name="Dubchak I."/>
            <person name="Gentemann C."/>
            <person name="Eikrem W."/>
            <person name="Gready J.E."/>
            <person name="John U."/>
            <person name="Lanier W."/>
            <person name="Lindquist E.A."/>
            <person name="Lucas S."/>
            <person name="Mayer K.F."/>
            <person name="Moreau H."/>
            <person name="Not F."/>
            <person name="Otillar R."/>
            <person name="Panaud O."/>
            <person name="Pangilinan J."/>
            <person name="Paulsen I."/>
            <person name="Piegu B."/>
            <person name="Poliakov A."/>
            <person name="Robbens S."/>
            <person name="Schmutz J."/>
            <person name="Toulza E."/>
            <person name="Wyss T."/>
            <person name="Zelensky A."/>
            <person name="Zhou K."/>
            <person name="Armbrust E.V."/>
            <person name="Bhattacharya D."/>
            <person name="Goodenough U.W."/>
            <person name="Van de Peer Y."/>
            <person name="Grigoriev I.V."/>
        </authorList>
    </citation>
    <scope>NUCLEOTIDE SEQUENCE [LARGE SCALE GENOMIC DNA]</scope>
    <source>
        <strain evidence="11">RCC299 / NOUM17</strain>
    </source>
</reference>
<dbReference type="CDD" id="cd02434">
    <property type="entry name" value="Nodulin-21_like_3"/>
    <property type="match status" value="1"/>
</dbReference>
<proteinExistence type="inferred from homology"/>
<evidence type="ECO:0000256" key="7">
    <source>
        <dbReference type="ARBA" id="ARBA00023136"/>
    </source>
</evidence>
<sequence>MAEIRNRSNGATRDLDAARAAYDVGDIDASRAAHEAKIHGDEHHAGDAGKYVKSLVFGGLDGIITTFAVVAASVGGSLSSDVILLMGFANLIADGLSMGFGDYLSSQAEVDYTKAEHRREKWELENYPEGEKREMVELYMKRGMTEEDAVSVIDVMAKYKNFFLDVMMVEELGLMPPDEDDSPWKNGVVTFASFVFFGFIPLLSYVLSSATGASDSVNFVVACILTGVTMFLLGAAKAKFTNQSMLRSALLMLLNGGMAAVAAYLVSWGIASAMGGVKETA</sequence>
<feature type="transmembrane region" description="Helical" evidence="9">
    <location>
        <begin position="55"/>
        <end position="76"/>
    </location>
</feature>
<keyword evidence="11" id="KW-1185">Reference proteome</keyword>
<dbReference type="GO" id="GO:0006826">
    <property type="term" value="P:iron ion transport"/>
    <property type="evidence" value="ECO:0007669"/>
    <property type="project" value="UniProtKB-KW"/>
</dbReference>
<evidence type="ECO:0000256" key="6">
    <source>
        <dbReference type="ARBA" id="ARBA00022989"/>
    </source>
</evidence>
<keyword evidence="3" id="KW-0408">Iron</keyword>
<dbReference type="GO" id="GO:0005774">
    <property type="term" value="C:vacuolar membrane"/>
    <property type="evidence" value="ECO:0007669"/>
    <property type="project" value="UniProtKB-SubCell"/>
</dbReference>
<dbReference type="FunCoup" id="C1E094">
    <property type="interactions" value="9"/>
</dbReference>
<feature type="transmembrane region" description="Helical" evidence="9">
    <location>
        <begin position="248"/>
        <end position="271"/>
    </location>
</feature>
<accession>C1E094</accession>
<keyword evidence="6 9" id="KW-1133">Transmembrane helix</keyword>
<dbReference type="OrthoDB" id="73465at2759"/>
<dbReference type="OMA" id="PWKGEYA"/>
<dbReference type="GO" id="GO:0005384">
    <property type="term" value="F:manganese ion transmembrane transporter activity"/>
    <property type="evidence" value="ECO:0007669"/>
    <property type="project" value="InterPro"/>
</dbReference>
<dbReference type="GO" id="GO:0030026">
    <property type="term" value="P:intracellular manganese ion homeostasis"/>
    <property type="evidence" value="ECO:0007669"/>
    <property type="project" value="InterPro"/>
</dbReference>
<evidence type="ECO:0000256" key="8">
    <source>
        <dbReference type="ARBA" id="ARBA00044464"/>
    </source>
</evidence>
<evidence type="ECO:0000313" key="10">
    <source>
        <dbReference type="EMBL" id="ACO60776.1"/>
    </source>
</evidence>
<dbReference type="InParanoid" id="C1E094"/>
<evidence type="ECO:0000256" key="5">
    <source>
        <dbReference type="ARBA" id="ARBA00022692"/>
    </source>
</evidence>
<feature type="transmembrane region" description="Helical" evidence="9">
    <location>
        <begin position="219"/>
        <end position="236"/>
    </location>
</feature>
<keyword evidence="3" id="KW-0406">Ion transport</keyword>
<dbReference type="AlphaFoldDB" id="C1E094"/>
<dbReference type="Pfam" id="PF01988">
    <property type="entry name" value="VIT1"/>
    <property type="match status" value="1"/>
</dbReference>
<feature type="transmembrane region" description="Helical" evidence="9">
    <location>
        <begin position="82"/>
        <end position="104"/>
    </location>
</feature>
<evidence type="ECO:0000256" key="4">
    <source>
        <dbReference type="ARBA" id="ARBA00022554"/>
    </source>
</evidence>
<gene>
    <name evidence="10" type="ORF">MICPUN_78705</name>
</gene>
<keyword evidence="3" id="KW-0813">Transport</keyword>